<name>A0A2A6B775_PRIPA</name>
<sequence length="78" mass="8894">MTKTGDIMAMSGSLHKLFSRSSPKEEETPFDSEERLLTLLKNLAYNWLYSPGDSPYENGALRYSKFMILRLPSSKFGL</sequence>
<dbReference type="Proteomes" id="UP000005239">
    <property type="component" value="Unassembled WGS sequence"/>
</dbReference>
<evidence type="ECO:0000313" key="1">
    <source>
        <dbReference type="EnsemblMetazoa" id="PPA43844.1"/>
    </source>
</evidence>
<reference evidence="2" key="1">
    <citation type="journal article" date="2008" name="Nat. Genet.">
        <title>The Pristionchus pacificus genome provides a unique perspective on nematode lifestyle and parasitism.</title>
        <authorList>
            <person name="Dieterich C."/>
            <person name="Clifton S.W."/>
            <person name="Schuster L.N."/>
            <person name="Chinwalla A."/>
            <person name="Delehaunty K."/>
            <person name="Dinkelacker I."/>
            <person name="Fulton L."/>
            <person name="Fulton R."/>
            <person name="Godfrey J."/>
            <person name="Minx P."/>
            <person name="Mitreva M."/>
            <person name="Roeseler W."/>
            <person name="Tian H."/>
            <person name="Witte H."/>
            <person name="Yang S.P."/>
            <person name="Wilson R.K."/>
            <person name="Sommer R.J."/>
        </authorList>
    </citation>
    <scope>NUCLEOTIDE SEQUENCE [LARGE SCALE GENOMIC DNA]</scope>
    <source>
        <strain evidence="2">PS312</strain>
    </source>
</reference>
<keyword evidence="2" id="KW-1185">Reference proteome</keyword>
<proteinExistence type="predicted"/>
<reference evidence="1" key="2">
    <citation type="submission" date="2022-06" db="UniProtKB">
        <authorList>
            <consortium name="EnsemblMetazoa"/>
        </authorList>
    </citation>
    <scope>IDENTIFICATION</scope>
    <source>
        <strain evidence="1">PS312</strain>
    </source>
</reference>
<protein>
    <submittedName>
        <fullName evidence="1">Uncharacterized protein</fullName>
    </submittedName>
</protein>
<accession>A0A8R1Z4F5</accession>
<dbReference type="EnsemblMetazoa" id="PPA43844.1">
    <property type="protein sequence ID" value="PPA43844.1"/>
    <property type="gene ID" value="WBGene00282213"/>
</dbReference>
<gene>
    <name evidence="1" type="primary">WBGene00282213</name>
</gene>
<organism evidence="1 2">
    <name type="scientific">Pristionchus pacificus</name>
    <name type="common">Parasitic nematode worm</name>
    <dbReference type="NCBI Taxonomy" id="54126"/>
    <lineage>
        <taxon>Eukaryota</taxon>
        <taxon>Metazoa</taxon>
        <taxon>Ecdysozoa</taxon>
        <taxon>Nematoda</taxon>
        <taxon>Chromadorea</taxon>
        <taxon>Rhabditida</taxon>
        <taxon>Rhabditina</taxon>
        <taxon>Diplogasteromorpha</taxon>
        <taxon>Diplogasteroidea</taxon>
        <taxon>Neodiplogasteridae</taxon>
        <taxon>Pristionchus</taxon>
    </lineage>
</organism>
<accession>A0A2A6B775</accession>
<evidence type="ECO:0000313" key="2">
    <source>
        <dbReference type="Proteomes" id="UP000005239"/>
    </source>
</evidence>
<dbReference type="AlphaFoldDB" id="A0A2A6B775"/>